<protein>
    <recommendedName>
        <fullName evidence="9">TRAP transporter small permease protein</fullName>
    </recommendedName>
</protein>
<evidence type="ECO:0000256" key="9">
    <source>
        <dbReference type="RuleBase" id="RU369079"/>
    </source>
</evidence>
<keyword evidence="4 9" id="KW-0997">Cell inner membrane</keyword>
<keyword evidence="5 9" id="KW-0812">Transmembrane</keyword>
<dbReference type="InterPro" id="IPR007387">
    <property type="entry name" value="TRAP_DctQ"/>
</dbReference>
<proteinExistence type="inferred from homology"/>
<dbReference type="Proteomes" id="UP001294570">
    <property type="component" value="Unassembled WGS sequence"/>
</dbReference>
<evidence type="ECO:0000313" key="12">
    <source>
        <dbReference type="Proteomes" id="UP001294570"/>
    </source>
</evidence>
<dbReference type="RefSeq" id="WP_321553131.1">
    <property type="nucleotide sequence ID" value="NZ_JAXIVU010000005.1"/>
</dbReference>
<dbReference type="InterPro" id="IPR055348">
    <property type="entry name" value="DctQ"/>
</dbReference>
<feature type="transmembrane region" description="Helical" evidence="9">
    <location>
        <begin position="146"/>
        <end position="169"/>
    </location>
</feature>
<evidence type="ECO:0000256" key="4">
    <source>
        <dbReference type="ARBA" id="ARBA00022519"/>
    </source>
</evidence>
<keyword evidence="3" id="KW-1003">Cell membrane</keyword>
<accession>A0ABU5GPW9</accession>
<comment type="function">
    <text evidence="9">Part of the tripartite ATP-independent periplasmic (TRAP) transport system.</text>
</comment>
<feature type="transmembrane region" description="Helical" evidence="9">
    <location>
        <begin position="37"/>
        <end position="59"/>
    </location>
</feature>
<dbReference type="PANTHER" id="PTHR35011:SF10">
    <property type="entry name" value="TRAP TRANSPORTER SMALL PERMEASE PROTEIN"/>
    <property type="match status" value="1"/>
</dbReference>
<evidence type="ECO:0000256" key="8">
    <source>
        <dbReference type="ARBA" id="ARBA00038436"/>
    </source>
</evidence>
<dbReference type="Pfam" id="PF04290">
    <property type="entry name" value="DctQ"/>
    <property type="match status" value="1"/>
</dbReference>
<evidence type="ECO:0000313" key="11">
    <source>
        <dbReference type="EMBL" id="MDY7219035.1"/>
    </source>
</evidence>
<keyword evidence="7 9" id="KW-0472">Membrane</keyword>
<evidence type="ECO:0000256" key="1">
    <source>
        <dbReference type="ARBA" id="ARBA00004429"/>
    </source>
</evidence>
<comment type="subcellular location">
    <subcellularLocation>
        <location evidence="1 9">Cell inner membrane</location>
        <topology evidence="1 9">Multi-pass membrane protein</topology>
    </subcellularLocation>
</comment>
<comment type="subunit">
    <text evidence="9">The complex comprises the extracytoplasmic solute receptor protein and the two transmembrane proteins.</text>
</comment>
<feature type="transmembrane region" description="Helical" evidence="9">
    <location>
        <begin position="107"/>
        <end position="126"/>
    </location>
</feature>
<feature type="domain" description="Tripartite ATP-independent periplasmic transporters DctQ component" evidence="10">
    <location>
        <begin position="45"/>
        <end position="174"/>
    </location>
</feature>
<evidence type="ECO:0000256" key="2">
    <source>
        <dbReference type="ARBA" id="ARBA00022448"/>
    </source>
</evidence>
<reference evidence="11 12" key="1">
    <citation type="submission" date="2023-12" db="EMBL/GenBank/DDBJ databases">
        <title>Denitrificimonas halotolerans sp. nov.,a novel species isolated from landfill leachate.</title>
        <authorList>
            <person name="Wang S."/>
        </authorList>
    </citation>
    <scope>NUCLEOTIDE SEQUENCE [LARGE SCALE GENOMIC DNA]</scope>
    <source>
        <strain evidence="11 12">JX-1</strain>
    </source>
</reference>
<evidence type="ECO:0000256" key="7">
    <source>
        <dbReference type="ARBA" id="ARBA00023136"/>
    </source>
</evidence>
<sequence length="217" mass="24313">MDDSVKTDGNKERFKHNAFLRVLNSIDRGLGWVERTIIASSVLLMAILMSAHVVGNLLFNRGIPGTYEVTEMLIVIITFVGLGYAARHARHIRMSAVYDLLKGRVRKALLIVISVGSAALMFYLAYKSAQYDLALYVRGRTSSALHIPMWVINLALPAGFTLAGIQYSLTAIRNLISKDIYRTFREKEEYSEVPLESSDNHICLKGNSVHNKKHTTD</sequence>
<keyword evidence="2 9" id="KW-0813">Transport</keyword>
<name>A0ABU5GPW9_9GAMM</name>
<comment type="similarity">
    <text evidence="8 9">Belongs to the TRAP transporter small permease family.</text>
</comment>
<evidence type="ECO:0000259" key="10">
    <source>
        <dbReference type="Pfam" id="PF04290"/>
    </source>
</evidence>
<evidence type="ECO:0000256" key="3">
    <source>
        <dbReference type="ARBA" id="ARBA00022475"/>
    </source>
</evidence>
<comment type="caution">
    <text evidence="11">The sequence shown here is derived from an EMBL/GenBank/DDBJ whole genome shotgun (WGS) entry which is preliminary data.</text>
</comment>
<gene>
    <name evidence="11" type="ORF">TOI97_05545</name>
</gene>
<keyword evidence="6 9" id="KW-1133">Transmembrane helix</keyword>
<evidence type="ECO:0000256" key="5">
    <source>
        <dbReference type="ARBA" id="ARBA00022692"/>
    </source>
</evidence>
<dbReference type="PANTHER" id="PTHR35011">
    <property type="entry name" value="2,3-DIKETO-L-GULONATE TRAP TRANSPORTER SMALL PERMEASE PROTEIN YIAM"/>
    <property type="match status" value="1"/>
</dbReference>
<evidence type="ECO:0000256" key="6">
    <source>
        <dbReference type="ARBA" id="ARBA00022989"/>
    </source>
</evidence>
<keyword evidence="12" id="KW-1185">Reference proteome</keyword>
<feature type="transmembrane region" description="Helical" evidence="9">
    <location>
        <begin position="65"/>
        <end position="86"/>
    </location>
</feature>
<dbReference type="EMBL" id="JAXIVU010000005">
    <property type="protein sequence ID" value="MDY7219035.1"/>
    <property type="molecule type" value="Genomic_DNA"/>
</dbReference>
<organism evidence="11 12">
    <name type="scientific">Denitrificimonas halotolerans</name>
    <dbReference type="NCBI Taxonomy" id="3098930"/>
    <lineage>
        <taxon>Bacteria</taxon>
        <taxon>Pseudomonadati</taxon>
        <taxon>Pseudomonadota</taxon>
        <taxon>Gammaproteobacteria</taxon>
        <taxon>Pseudomonadales</taxon>
        <taxon>Pseudomonadaceae</taxon>
        <taxon>Denitrificimonas</taxon>
    </lineage>
</organism>